<proteinExistence type="predicted"/>
<sequence length="50" mass="5820">MAVRRTARANFLQKRHGEFNLRFISEKDRGIYDAMNKGIALAQGRYTLFS</sequence>
<name>A0A447N7Y6_SALET</name>
<evidence type="ECO:0000313" key="1">
    <source>
        <dbReference type="EMBL" id="VDZ99425.1"/>
    </source>
</evidence>
<keyword evidence="1" id="KW-0808">Transferase</keyword>
<dbReference type="InterPro" id="IPR029044">
    <property type="entry name" value="Nucleotide-diphossugar_trans"/>
</dbReference>
<evidence type="ECO:0000313" key="2">
    <source>
        <dbReference type="Proteomes" id="UP000282086"/>
    </source>
</evidence>
<dbReference type="GO" id="GO:0016740">
    <property type="term" value="F:transferase activity"/>
    <property type="evidence" value="ECO:0007669"/>
    <property type="project" value="UniProtKB-KW"/>
</dbReference>
<protein>
    <submittedName>
        <fullName evidence="1">Glycosyltransferase</fullName>
    </submittedName>
</protein>
<gene>
    <name evidence="1" type="primary">wcaE_2</name>
    <name evidence="1" type="ORF">NCTC129_05736</name>
</gene>
<dbReference type="Gene3D" id="3.90.550.10">
    <property type="entry name" value="Spore Coat Polysaccharide Biosynthesis Protein SpsA, Chain A"/>
    <property type="match status" value="1"/>
</dbReference>
<accession>A0A447N7Y6</accession>
<dbReference type="AlphaFoldDB" id="A0A447N7Y6"/>
<dbReference type="Proteomes" id="UP000282086">
    <property type="component" value="Chromosome"/>
</dbReference>
<organism evidence="1 2">
    <name type="scientific">Salmonella enterica I</name>
    <dbReference type="NCBI Taxonomy" id="59201"/>
    <lineage>
        <taxon>Bacteria</taxon>
        <taxon>Pseudomonadati</taxon>
        <taxon>Pseudomonadota</taxon>
        <taxon>Gammaproteobacteria</taxon>
        <taxon>Enterobacterales</taxon>
        <taxon>Enterobacteriaceae</taxon>
        <taxon>Salmonella</taxon>
    </lineage>
</organism>
<reference evidence="1 2" key="1">
    <citation type="submission" date="2018-12" db="EMBL/GenBank/DDBJ databases">
        <authorList>
            <consortium name="Pathogen Informatics"/>
        </authorList>
    </citation>
    <scope>NUCLEOTIDE SEQUENCE [LARGE SCALE GENOMIC DNA]</scope>
    <source>
        <strain evidence="1 2">NCTC129</strain>
    </source>
</reference>
<dbReference type="EMBL" id="LR134140">
    <property type="protein sequence ID" value="VDZ99425.1"/>
    <property type="molecule type" value="Genomic_DNA"/>
</dbReference>